<dbReference type="EMBL" id="CP036313">
    <property type="protein sequence ID" value="QBH12975.1"/>
    <property type="molecule type" value="Genomic_DNA"/>
</dbReference>
<evidence type="ECO:0000313" key="13">
    <source>
        <dbReference type="EMBL" id="RAM03959.1"/>
    </source>
</evidence>
<dbReference type="NCBIfam" id="TIGR03598">
    <property type="entry name" value="GTPase_YsxC"/>
    <property type="match status" value="1"/>
</dbReference>
<proteinExistence type="inferred from homology"/>
<comment type="function">
    <text evidence="10">Necessary for normal cell division and for the maintenance of normal septation.</text>
</comment>
<keyword evidence="5 10" id="KW-0547">Nucleotide-binding</keyword>
<evidence type="ECO:0000256" key="2">
    <source>
        <dbReference type="ARBA" id="ARBA00009638"/>
    </source>
</evidence>
<organism evidence="13 14">
    <name type="scientific">Desulfobacter hydrogenophilus</name>
    <dbReference type="NCBI Taxonomy" id="2291"/>
    <lineage>
        <taxon>Bacteria</taxon>
        <taxon>Pseudomonadati</taxon>
        <taxon>Thermodesulfobacteriota</taxon>
        <taxon>Desulfobacteria</taxon>
        <taxon>Desulfobacterales</taxon>
        <taxon>Desulfobacteraceae</taxon>
        <taxon>Desulfobacter</taxon>
    </lineage>
</organism>
<evidence type="ECO:0000256" key="8">
    <source>
        <dbReference type="ARBA" id="ARBA00023210"/>
    </source>
</evidence>
<dbReference type="AlphaFoldDB" id="A0A328FHM3"/>
<keyword evidence="7 10" id="KW-0342">GTP-binding</keyword>
<dbReference type="RefSeq" id="WP_111952630.1">
    <property type="nucleotide sequence ID" value="NZ_CP036313.1"/>
</dbReference>
<accession>A0A328FHM3</accession>
<evidence type="ECO:0000256" key="10">
    <source>
        <dbReference type="HAMAP-Rule" id="MF_00321"/>
    </source>
</evidence>
<evidence type="ECO:0000256" key="5">
    <source>
        <dbReference type="ARBA" id="ARBA00022741"/>
    </source>
</evidence>
<evidence type="ECO:0000313" key="12">
    <source>
        <dbReference type="EMBL" id="QBH12975.1"/>
    </source>
</evidence>
<evidence type="ECO:0000256" key="1">
    <source>
        <dbReference type="ARBA" id="ARBA00001946"/>
    </source>
</evidence>
<evidence type="ECO:0000313" key="15">
    <source>
        <dbReference type="Proteomes" id="UP000293902"/>
    </source>
</evidence>
<dbReference type="GO" id="GO:0000917">
    <property type="term" value="P:division septum assembly"/>
    <property type="evidence" value="ECO:0007669"/>
    <property type="project" value="UniProtKB-KW"/>
</dbReference>
<dbReference type="InterPro" id="IPR006073">
    <property type="entry name" value="GTP-bd"/>
</dbReference>
<dbReference type="Proteomes" id="UP000293902">
    <property type="component" value="Chromosome"/>
</dbReference>
<keyword evidence="3 10" id="KW-0132">Cell division</keyword>
<dbReference type="CDD" id="cd01876">
    <property type="entry name" value="YihA_EngB"/>
    <property type="match status" value="1"/>
</dbReference>
<dbReference type="PANTHER" id="PTHR11649:SF13">
    <property type="entry name" value="ENGB-TYPE G DOMAIN-CONTAINING PROTEIN"/>
    <property type="match status" value="1"/>
</dbReference>
<dbReference type="FunFam" id="3.40.50.300:FF:000098">
    <property type="entry name" value="Probable GTP-binding protein EngB"/>
    <property type="match status" value="1"/>
</dbReference>
<dbReference type="GO" id="GO:0005525">
    <property type="term" value="F:GTP binding"/>
    <property type="evidence" value="ECO:0007669"/>
    <property type="project" value="UniProtKB-UniRule"/>
</dbReference>
<dbReference type="SUPFAM" id="SSF52540">
    <property type="entry name" value="P-loop containing nucleoside triphosphate hydrolases"/>
    <property type="match status" value="1"/>
</dbReference>
<evidence type="ECO:0000259" key="11">
    <source>
        <dbReference type="PROSITE" id="PS51706"/>
    </source>
</evidence>
<evidence type="ECO:0000256" key="6">
    <source>
        <dbReference type="ARBA" id="ARBA00022842"/>
    </source>
</evidence>
<keyword evidence="15" id="KW-1185">Reference proteome</keyword>
<feature type="domain" description="EngB-type G" evidence="11">
    <location>
        <begin position="22"/>
        <end position="199"/>
    </location>
</feature>
<dbReference type="InterPro" id="IPR027417">
    <property type="entry name" value="P-loop_NTPase"/>
</dbReference>
<reference evidence="13 14" key="1">
    <citation type="submission" date="2018-06" db="EMBL/GenBank/DDBJ databases">
        <title>Complete Genome Sequence of Desulfobacter hydrogenophilus (DSM3380).</title>
        <authorList>
            <person name="Marietou A."/>
            <person name="Schreiber L."/>
            <person name="Marshall I."/>
            <person name="Jorgensen B."/>
        </authorList>
    </citation>
    <scope>NUCLEOTIDE SEQUENCE [LARGE SCALE GENOMIC DNA]</scope>
    <source>
        <strain evidence="13 14">DSM 3380</strain>
    </source>
</reference>
<dbReference type="Proteomes" id="UP000248798">
    <property type="component" value="Unassembled WGS sequence"/>
</dbReference>
<comment type="cofactor">
    <cofactor evidence="1">
        <name>Mg(2+)</name>
        <dbReference type="ChEBI" id="CHEBI:18420"/>
    </cofactor>
</comment>
<dbReference type="GO" id="GO:0005829">
    <property type="term" value="C:cytosol"/>
    <property type="evidence" value="ECO:0007669"/>
    <property type="project" value="TreeGrafter"/>
</dbReference>
<dbReference type="HAMAP" id="MF_00321">
    <property type="entry name" value="GTPase_EngB"/>
    <property type="match status" value="1"/>
</dbReference>
<dbReference type="Pfam" id="PF01926">
    <property type="entry name" value="MMR_HSR1"/>
    <property type="match status" value="1"/>
</dbReference>
<dbReference type="OrthoDB" id="9804921at2"/>
<keyword evidence="9 10" id="KW-0131">Cell cycle</keyword>
<protein>
    <recommendedName>
        <fullName evidence="10">Probable GTP-binding protein EngB</fullName>
    </recommendedName>
</protein>
<reference evidence="12 15" key="2">
    <citation type="submission" date="2019-02" db="EMBL/GenBank/DDBJ databases">
        <title>Complete genome sequence of Desulfobacter hydrogenophilus AcRS1.</title>
        <authorList>
            <person name="Marietou A."/>
            <person name="Lund M.B."/>
            <person name="Marshall I.P.G."/>
            <person name="Schreiber L."/>
            <person name="Jorgensen B."/>
        </authorList>
    </citation>
    <scope>NUCLEOTIDE SEQUENCE [LARGE SCALE GENOMIC DNA]</scope>
    <source>
        <strain evidence="12 15">AcRS1</strain>
    </source>
</reference>
<dbReference type="InterPro" id="IPR030393">
    <property type="entry name" value="G_ENGB_dom"/>
</dbReference>
<dbReference type="GO" id="GO:0046872">
    <property type="term" value="F:metal ion binding"/>
    <property type="evidence" value="ECO:0007669"/>
    <property type="project" value="UniProtKB-KW"/>
</dbReference>
<dbReference type="InterPro" id="IPR019987">
    <property type="entry name" value="GTP-bd_ribosome_bio_YsxC"/>
</dbReference>
<dbReference type="NCBIfam" id="TIGR00231">
    <property type="entry name" value="small_GTP"/>
    <property type="match status" value="1"/>
</dbReference>
<evidence type="ECO:0000256" key="9">
    <source>
        <dbReference type="ARBA" id="ARBA00023306"/>
    </source>
</evidence>
<dbReference type="EMBL" id="QLNI01000001">
    <property type="protein sequence ID" value="RAM03959.1"/>
    <property type="molecule type" value="Genomic_DNA"/>
</dbReference>
<dbReference type="Gene3D" id="3.40.50.300">
    <property type="entry name" value="P-loop containing nucleotide triphosphate hydrolases"/>
    <property type="match status" value="1"/>
</dbReference>
<evidence type="ECO:0000313" key="14">
    <source>
        <dbReference type="Proteomes" id="UP000248798"/>
    </source>
</evidence>
<sequence length="204" mass="23472">MKIRTVEFIKSAVKPAQYPEYDFPEIAFAGRSNVGKSSLINTLINRKDMVKTSSRPGCTQLINFFLINGDVPQRELSMVDLPGYGYAKVSKKIRAQWQPMVETYVGTRNNLLGLILLMDIRRDPGKEELDMVRWLESKRMPCLLVLTKADKLSKTKQLKQLDAACTAFNRERNGIVLFSAKTRQGRQTIWDEIHSLIDWYQEVE</sequence>
<dbReference type="PANTHER" id="PTHR11649">
    <property type="entry name" value="MSS1/TRME-RELATED GTP-BINDING PROTEIN"/>
    <property type="match status" value="1"/>
</dbReference>
<keyword evidence="8 10" id="KW-0717">Septation</keyword>
<comment type="similarity">
    <text evidence="2 10">Belongs to the TRAFAC class TrmE-Era-EngA-EngB-Septin-like GTPase superfamily. EngB GTPase family.</text>
</comment>
<evidence type="ECO:0000256" key="4">
    <source>
        <dbReference type="ARBA" id="ARBA00022723"/>
    </source>
</evidence>
<dbReference type="PROSITE" id="PS51706">
    <property type="entry name" value="G_ENGB"/>
    <property type="match status" value="1"/>
</dbReference>
<keyword evidence="4" id="KW-0479">Metal-binding</keyword>
<evidence type="ECO:0000256" key="7">
    <source>
        <dbReference type="ARBA" id="ARBA00023134"/>
    </source>
</evidence>
<keyword evidence="6" id="KW-0460">Magnesium</keyword>
<name>A0A328FHM3_9BACT</name>
<dbReference type="InterPro" id="IPR005225">
    <property type="entry name" value="Small_GTP-bd"/>
</dbReference>
<gene>
    <name evidence="10" type="primary">engB</name>
    <name evidence="13" type="ORF">DO021_00605</name>
    <name evidence="12" type="ORF">EYB58_08620</name>
</gene>
<evidence type="ECO:0000256" key="3">
    <source>
        <dbReference type="ARBA" id="ARBA00022618"/>
    </source>
</evidence>